<dbReference type="InterPro" id="IPR042092">
    <property type="entry name" value="PsdUridine_s_RsuA/RluB/E/F_cat"/>
</dbReference>
<keyword evidence="6" id="KW-0694">RNA-binding</keyword>
<gene>
    <name evidence="10" type="ORF">Q2T52_24805</name>
</gene>
<reference evidence="10" key="2">
    <citation type="submission" date="2023-07" db="EMBL/GenBank/DDBJ databases">
        <authorList>
            <person name="Sun H."/>
        </authorList>
    </citation>
    <scope>NUCLEOTIDE SEQUENCE</scope>
    <source>
        <strain evidence="10">05753</strain>
    </source>
</reference>
<organism evidence="10 11">
    <name type="scientific">Rhizobium oryzicola</name>
    <dbReference type="NCBI Taxonomy" id="1232668"/>
    <lineage>
        <taxon>Bacteria</taxon>
        <taxon>Pseudomonadati</taxon>
        <taxon>Pseudomonadota</taxon>
        <taxon>Alphaproteobacteria</taxon>
        <taxon>Hyphomicrobiales</taxon>
        <taxon>Rhizobiaceae</taxon>
        <taxon>Rhizobium/Agrobacterium group</taxon>
        <taxon>Rhizobium</taxon>
    </lineage>
</organism>
<protein>
    <recommendedName>
        <fullName evidence="7">Pseudouridine synthase</fullName>
        <ecNumber evidence="7">5.4.99.-</ecNumber>
    </recommendedName>
</protein>
<evidence type="ECO:0000313" key="11">
    <source>
        <dbReference type="Proteomes" id="UP001169006"/>
    </source>
</evidence>
<dbReference type="Gene3D" id="3.30.70.1560">
    <property type="entry name" value="Alpha-L RNA-binding motif"/>
    <property type="match status" value="1"/>
</dbReference>
<evidence type="ECO:0000256" key="3">
    <source>
        <dbReference type="ARBA" id="ARBA00023235"/>
    </source>
</evidence>
<dbReference type="InterPro" id="IPR020103">
    <property type="entry name" value="PsdUridine_synth_cat_dom_sf"/>
</dbReference>
<dbReference type="Pfam" id="PF01479">
    <property type="entry name" value="S4"/>
    <property type="match status" value="1"/>
</dbReference>
<comment type="caution">
    <text evidence="10">The sequence shown here is derived from an EMBL/GenBank/DDBJ whole genome shotgun (WGS) entry which is preliminary data.</text>
</comment>
<comment type="catalytic activity">
    <reaction evidence="4">
        <text>uridine(35) in tRNA(Tyr) = pseudouridine(35) in tRNA(Tyr)</text>
        <dbReference type="Rhea" id="RHEA:60556"/>
        <dbReference type="Rhea" id="RHEA-COMP:15607"/>
        <dbReference type="Rhea" id="RHEA-COMP:15608"/>
        <dbReference type="ChEBI" id="CHEBI:65314"/>
        <dbReference type="ChEBI" id="CHEBI:65315"/>
    </reaction>
</comment>
<keyword evidence="3 7" id="KW-0413">Isomerase</keyword>
<dbReference type="PANTHER" id="PTHR47683:SF2">
    <property type="entry name" value="RNA-BINDING S4 DOMAIN-CONTAINING PROTEIN"/>
    <property type="match status" value="1"/>
</dbReference>
<comment type="similarity">
    <text evidence="2 7">Belongs to the pseudouridine synthase RsuA family.</text>
</comment>
<dbReference type="GO" id="GO:0016853">
    <property type="term" value="F:isomerase activity"/>
    <property type="evidence" value="ECO:0007669"/>
    <property type="project" value="UniProtKB-KW"/>
</dbReference>
<dbReference type="PANTHER" id="PTHR47683">
    <property type="entry name" value="PSEUDOURIDINE SYNTHASE FAMILY PROTEIN-RELATED"/>
    <property type="match status" value="1"/>
</dbReference>
<dbReference type="InterPro" id="IPR006145">
    <property type="entry name" value="PsdUridine_synth_RsuA/RluA"/>
</dbReference>
<feature type="domain" description="RNA-binding S4" evidence="9">
    <location>
        <begin position="31"/>
        <end position="90"/>
    </location>
</feature>
<evidence type="ECO:0000256" key="5">
    <source>
        <dbReference type="ARBA" id="ARBA00036535"/>
    </source>
</evidence>
<dbReference type="NCBIfam" id="TIGR00093">
    <property type="entry name" value="pseudouridine synthase"/>
    <property type="match status" value="1"/>
</dbReference>
<dbReference type="Gene3D" id="3.30.70.580">
    <property type="entry name" value="Pseudouridine synthase I, catalytic domain, N-terminal subdomain"/>
    <property type="match status" value="1"/>
</dbReference>
<dbReference type="CDD" id="cd00165">
    <property type="entry name" value="S4"/>
    <property type="match status" value="1"/>
</dbReference>
<dbReference type="SMART" id="SM00363">
    <property type="entry name" value="S4"/>
    <property type="match status" value="1"/>
</dbReference>
<dbReference type="Pfam" id="PF00849">
    <property type="entry name" value="PseudoU_synth_2"/>
    <property type="match status" value="1"/>
</dbReference>
<evidence type="ECO:0000256" key="7">
    <source>
        <dbReference type="RuleBase" id="RU003887"/>
    </source>
</evidence>
<reference evidence="10" key="1">
    <citation type="journal article" date="2015" name="Int. J. Syst. Evol. Microbiol.">
        <title>Rhizobium oryzicola sp. nov., potential plant-growth-promoting endophytic bacteria isolated from rice roots.</title>
        <authorList>
            <person name="Zhang X.X."/>
            <person name="Gao J.S."/>
            <person name="Cao Y.H."/>
            <person name="Sheirdil R.A."/>
            <person name="Wang X.C."/>
            <person name="Zhang L."/>
        </authorList>
    </citation>
    <scope>NUCLEOTIDE SEQUENCE</scope>
    <source>
        <strain evidence="10">05753</strain>
    </source>
</reference>
<evidence type="ECO:0000313" key="10">
    <source>
        <dbReference type="EMBL" id="MDO1585325.1"/>
    </source>
</evidence>
<dbReference type="PROSITE" id="PS01149">
    <property type="entry name" value="PSI_RSU"/>
    <property type="match status" value="1"/>
</dbReference>
<evidence type="ECO:0000259" key="9">
    <source>
        <dbReference type="SMART" id="SM00363"/>
    </source>
</evidence>
<evidence type="ECO:0000256" key="1">
    <source>
        <dbReference type="ARBA" id="ARBA00000073"/>
    </source>
</evidence>
<dbReference type="InterPro" id="IPR000748">
    <property type="entry name" value="PsdUridine_synth_RsuA/RluB/E/F"/>
</dbReference>
<evidence type="ECO:0000256" key="4">
    <source>
        <dbReference type="ARBA" id="ARBA00036390"/>
    </source>
</evidence>
<dbReference type="SUPFAM" id="SSF55174">
    <property type="entry name" value="Alpha-L RNA-binding motif"/>
    <property type="match status" value="1"/>
</dbReference>
<dbReference type="Proteomes" id="UP001169006">
    <property type="component" value="Unassembled WGS sequence"/>
</dbReference>
<comment type="catalytic activity">
    <reaction evidence="1">
        <text>a uridine in RNA = a pseudouridine in RNA</text>
        <dbReference type="Rhea" id="RHEA:48348"/>
        <dbReference type="Rhea" id="RHEA-COMP:12068"/>
        <dbReference type="Rhea" id="RHEA-COMP:12069"/>
        <dbReference type="ChEBI" id="CHEBI:65314"/>
        <dbReference type="ChEBI" id="CHEBI:65315"/>
    </reaction>
</comment>
<feature type="region of interest" description="Disordered" evidence="8">
    <location>
        <begin position="1"/>
        <end position="32"/>
    </location>
</feature>
<evidence type="ECO:0000256" key="8">
    <source>
        <dbReference type="SAM" id="MobiDB-lite"/>
    </source>
</evidence>
<dbReference type="InterPro" id="IPR050343">
    <property type="entry name" value="RsuA_PseudoU_synthase"/>
</dbReference>
<dbReference type="InterPro" id="IPR036986">
    <property type="entry name" value="S4_RNA-bd_sf"/>
</dbReference>
<dbReference type="EC" id="5.4.99.-" evidence="7"/>
<dbReference type="InterPro" id="IPR018496">
    <property type="entry name" value="PsdUridine_synth_RsuA/RluB_CS"/>
</dbReference>
<evidence type="ECO:0000256" key="2">
    <source>
        <dbReference type="ARBA" id="ARBA00008348"/>
    </source>
</evidence>
<proteinExistence type="inferred from homology"/>
<sequence length="273" mass="29970">MKNSRNRPTSRPLTGKSPPAKRSPGESGKRATLPRALSKLGFCSRGEAEKLIAEGRVSLKGRVVTSKETWVDIETDTIFVDGKPVAAEKPVYLMLNKPRGLVTTRHDPEGRPIVFDCLKDHAHAHLSAVGRLDKASEGLLLFTNDTGFANALMDPATHVLKTYHVQINRVADAALINAMRAGVQEGGEFLSAKRVSLLREGERNSWLEIVLHEGKNRQIRRMLDANGVEVLRLIRVAIGGLELGDLEKGVVRALTEAEVAGLRQKTPNQQRDL</sequence>
<dbReference type="SUPFAM" id="SSF55120">
    <property type="entry name" value="Pseudouridine synthase"/>
    <property type="match status" value="1"/>
</dbReference>
<keyword evidence="11" id="KW-1185">Reference proteome</keyword>
<dbReference type="InterPro" id="IPR002942">
    <property type="entry name" value="S4_RNA-bd"/>
</dbReference>
<dbReference type="CDD" id="cd02870">
    <property type="entry name" value="PseudoU_synth_RsuA_like"/>
    <property type="match status" value="1"/>
</dbReference>
<comment type="catalytic activity">
    <reaction evidence="5">
        <text>uridine(2604) in 23S rRNA = pseudouridine(2604) in 23S rRNA</text>
        <dbReference type="Rhea" id="RHEA:38875"/>
        <dbReference type="Rhea" id="RHEA-COMP:10093"/>
        <dbReference type="Rhea" id="RHEA-COMP:10094"/>
        <dbReference type="ChEBI" id="CHEBI:65314"/>
        <dbReference type="ChEBI" id="CHEBI:65315"/>
        <dbReference type="EC" id="5.4.99.21"/>
    </reaction>
</comment>
<name>A0ABT8T431_9HYPH</name>
<dbReference type="RefSeq" id="WP_302079611.1">
    <property type="nucleotide sequence ID" value="NZ_JAUKWQ010000014.1"/>
</dbReference>
<accession>A0ABT8T431</accession>
<dbReference type="PROSITE" id="PS50889">
    <property type="entry name" value="S4"/>
    <property type="match status" value="1"/>
</dbReference>
<dbReference type="InterPro" id="IPR020094">
    <property type="entry name" value="TruA/RsuA/RluB/E/F_N"/>
</dbReference>
<dbReference type="Gene3D" id="3.10.290.10">
    <property type="entry name" value="RNA-binding S4 domain"/>
    <property type="match status" value="1"/>
</dbReference>
<feature type="compositionally biased region" description="Polar residues" evidence="8">
    <location>
        <begin position="1"/>
        <end position="12"/>
    </location>
</feature>
<evidence type="ECO:0000256" key="6">
    <source>
        <dbReference type="PROSITE-ProRule" id="PRU00182"/>
    </source>
</evidence>
<dbReference type="EMBL" id="JAUKWQ010000014">
    <property type="protein sequence ID" value="MDO1585325.1"/>
    <property type="molecule type" value="Genomic_DNA"/>
</dbReference>